<evidence type="ECO:0008006" key="3">
    <source>
        <dbReference type="Google" id="ProtNLM"/>
    </source>
</evidence>
<sequence>MGAAAVRASCCIVCGMAAPDRIEHLLLSLTTACPHLLIYLVDDAHQPVLAALAGRYGAHYRPQRDRPGQARARNRILREAAAAGSVYHLLLAPDIGLPLDAVARMIAYMEQHPDVGLLAPRVQDVDGRLQPLCSLLPGPLELLLGRCFPLLRRSSGRLARYQLHAGGYSRVMEVPVPPACCLLMRVETVLRAGMFDARFLQRFDIVDLARRTARIARTVFVPHVAVVRDPAQAGARGWRRRSASLWWRCVSAWRYFDKWGWLRDPERDRINARALRQLGPARRQPDGVSPAGTDVTG</sequence>
<dbReference type="InterPro" id="IPR029044">
    <property type="entry name" value="Nucleotide-diphossugar_trans"/>
</dbReference>
<protein>
    <recommendedName>
        <fullName evidence="3">Glycosyltransferase 2-like domain-containing protein</fullName>
    </recommendedName>
</protein>
<keyword evidence="2" id="KW-1185">Reference proteome</keyword>
<proteinExistence type="predicted"/>
<dbReference type="PANTHER" id="PTHR43179:SF10">
    <property type="entry name" value="GLYCOSYL TRANSFERASE"/>
    <property type="match status" value="1"/>
</dbReference>
<dbReference type="RefSeq" id="WP_259448305.1">
    <property type="nucleotide sequence ID" value="NZ_CP119520.1"/>
</dbReference>
<comment type="caution">
    <text evidence="1">The sequence shown here is derived from an EMBL/GenBank/DDBJ whole genome shotgun (WGS) entry which is preliminary data.</text>
</comment>
<dbReference type="SUPFAM" id="SSF53448">
    <property type="entry name" value="Nucleotide-diphospho-sugar transferases"/>
    <property type="match status" value="1"/>
</dbReference>
<evidence type="ECO:0000313" key="2">
    <source>
        <dbReference type="Proteomes" id="UP001165263"/>
    </source>
</evidence>
<reference evidence="1" key="1">
    <citation type="submission" date="2022-08" db="EMBL/GenBank/DDBJ databases">
        <title>Reclassification of Massilia species as members of the genera Telluria, Duganella, Pseudoduganella, Mokoshia gen. nov. and Zemynaea gen. nov. using orthogonal and non-orthogonal genome-based approaches.</title>
        <authorList>
            <person name="Bowman J.P."/>
        </authorList>
    </citation>
    <scope>NUCLEOTIDE SEQUENCE</scope>
    <source>
        <strain evidence="1">LMG 11547</strain>
    </source>
</reference>
<accession>A0ABT2BVI8</accession>
<organism evidence="1 2">
    <name type="scientific">Telluria mixta</name>
    <dbReference type="NCBI Taxonomy" id="34071"/>
    <lineage>
        <taxon>Bacteria</taxon>
        <taxon>Pseudomonadati</taxon>
        <taxon>Pseudomonadota</taxon>
        <taxon>Betaproteobacteria</taxon>
        <taxon>Burkholderiales</taxon>
        <taxon>Oxalobacteraceae</taxon>
        <taxon>Telluria group</taxon>
        <taxon>Telluria</taxon>
    </lineage>
</organism>
<evidence type="ECO:0000313" key="1">
    <source>
        <dbReference type="EMBL" id="MCS0629141.1"/>
    </source>
</evidence>
<dbReference type="PANTHER" id="PTHR43179">
    <property type="entry name" value="RHAMNOSYLTRANSFERASE WBBL"/>
    <property type="match status" value="1"/>
</dbReference>
<name>A0ABT2BVI8_9BURK</name>
<gene>
    <name evidence="1" type="ORF">NX786_07335</name>
</gene>
<dbReference type="Gene3D" id="3.90.550.10">
    <property type="entry name" value="Spore Coat Polysaccharide Biosynthesis Protein SpsA, Chain A"/>
    <property type="match status" value="1"/>
</dbReference>
<dbReference type="Proteomes" id="UP001165263">
    <property type="component" value="Unassembled WGS sequence"/>
</dbReference>
<dbReference type="EMBL" id="JANUHC010000002">
    <property type="protein sequence ID" value="MCS0629141.1"/>
    <property type="molecule type" value="Genomic_DNA"/>
</dbReference>